<dbReference type="Proteomes" id="UP000823910">
    <property type="component" value="Unassembled WGS sequence"/>
</dbReference>
<dbReference type="GO" id="GO:0003677">
    <property type="term" value="F:DNA binding"/>
    <property type="evidence" value="ECO:0007669"/>
    <property type="project" value="InterPro"/>
</dbReference>
<dbReference type="PANTHER" id="PTHR42855">
    <property type="entry name" value="ABC TRANSPORTER ATP-BINDING SUBUNIT"/>
    <property type="match status" value="1"/>
</dbReference>
<dbReference type="Gene3D" id="1.10.287.380">
    <property type="entry name" value="Valyl-tRNA synthetase, C-terminal domain"/>
    <property type="match status" value="1"/>
</dbReference>
<dbReference type="InterPro" id="IPR003439">
    <property type="entry name" value="ABC_transporter-like_ATP-bd"/>
</dbReference>
<feature type="domain" description="ABC transporter" evidence="6">
    <location>
        <begin position="3"/>
        <end position="258"/>
    </location>
</feature>
<evidence type="ECO:0000256" key="3">
    <source>
        <dbReference type="ARBA" id="ARBA00022840"/>
    </source>
</evidence>
<keyword evidence="3 7" id="KW-0067">ATP-binding</keyword>
<dbReference type="FunFam" id="3.40.50.300:FF:000011">
    <property type="entry name" value="Putative ABC transporter ATP-binding component"/>
    <property type="match status" value="1"/>
</dbReference>
<dbReference type="Pfam" id="PF16326">
    <property type="entry name" value="ABC_tran_CTD"/>
    <property type="match status" value="1"/>
</dbReference>
<dbReference type="InterPro" id="IPR003593">
    <property type="entry name" value="AAA+_ATPase"/>
</dbReference>
<dbReference type="InterPro" id="IPR037118">
    <property type="entry name" value="Val-tRNA_synth_C_sf"/>
</dbReference>
<keyword evidence="4" id="KW-0175">Coiled coil</keyword>
<evidence type="ECO:0000256" key="2">
    <source>
        <dbReference type="ARBA" id="ARBA00022741"/>
    </source>
</evidence>
<sequence>MILSCSNISKSFGDNDILKHVSFHIEEHEKTAVVGINGAGKSTLLKIIIGELAADDGYVTLSKGAAIGYLAQHQDLAGAETIYDALLEAKRPVLEMEERLRRLEAEMKSASGETLESMLQEYSRLNHEFEMADGYSVQSEITGVLKGLGFAEEEFSKSIDALSGGQKTRVSLGKLLLTKPDVLLLDEPTNHLDMESIAWLEAYLRTYPGSVLIVAHDRYFLDRVVTKIVELDGGTATVFAGNYTAYSQKKAQIREAKLKAYLNQQQEIRHQEEVIAKLRSFNREKSIRRAESREKMLDKIDRIEKPREIDDAMDIRLEPDVISGNDVLTVRGLAKSFGSQHLFSHVDIDIKRGERVAIIGNNGTGKTTLLKIINGLLPADEGQIRLGTKVHIGYYDQEHQVLHMEKTLFEEIQDERPAMTNTQVRSTLAAFLFTGDDVFKQIKDLSGGERGRLSLAKLMLSQANFLLLDEPTNHLDITSKEILEDALCRYTGTVLYVSHDRYFINRTATRILDLTGQSFLSYIGNYDYYLEKKEDVEAAAFGAQTQAADTSGLAGPSGSGTQAPDTKGAFADWRQQKEEQARIRKRKNDLKKTEDAIHQLETRDGEIDDLLTQEDVYTDTARLVELNNEKQAIAAKLETLYEQWEALAEEDSL</sequence>
<reference evidence="7" key="1">
    <citation type="journal article" date="2021" name="PeerJ">
        <title>Extensive microbial diversity within the chicken gut microbiome revealed by metagenomics and culture.</title>
        <authorList>
            <person name="Gilroy R."/>
            <person name="Ravi A."/>
            <person name="Getino M."/>
            <person name="Pursley I."/>
            <person name="Horton D.L."/>
            <person name="Alikhan N.F."/>
            <person name="Baker D."/>
            <person name="Gharbi K."/>
            <person name="Hall N."/>
            <person name="Watson M."/>
            <person name="Adriaenssens E.M."/>
            <person name="Foster-Nyarko E."/>
            <person name="Jarju S."/>
            <person name="Secka A."/>
            <person name="Antonio M."/>
            <person name="Oren A."/>
            <person name="Chaudhuri R.R."/>
            <person name="La Ragione R."/>
            <person name="Hildebrand F."/>
            <person name="Pallen M.J."/>
        </authorList>
    </citation>
    <scope>NUCLEOTIDE SEQUENCE</scope>
    <source>
        <strain evidence="7">CHK180-15479</strain>
    </source>
</reference>
<dbReference type="InterPro" id="IPR051309">
    <property type="entry name" value="ABCF_ATPase"/>
</dbReference>
<dbReference type="PROSITE" id="PS00211">
    <property type="entry name" value="ABC_TRANSPORTER_1"/>
    <property type="match status" value="1"/>
</dbReference>
<dbReference type="SMART" id="SM00382">
    <property type="entry name" value="AAA"/>
    <property type="match status" value="2"/>
</dbReference>
<evidence type="ECO:0000256" key="1">
    <source>
        <dbReference type="ARBA" id="ARBA00022737"/>
    </source>
</evidence>
<dbReference type="GO" id="GO:0005524">
    <property type="term" value="F:ATP binding"/>
    <property type="evidence" value="ECO:0007669"/>
    <property type="project" value="UniProtKB-KW"/>
</dbReference>
<protein>
    <submittedName>
        <fullName evidence="7">ABC-F family ATP-binding cassette domain-containing protein</fullName>
    </submittedName>
</protein>
<dbReference type="Pfam" id="PF12848">
    <property type="entry name" value="ABC_tran_Xtn"/>
    <property type="match status" value="1"/>
</dbReference>
<proteinExistence type="predicted"/>
<evidence type="ECO:0000256" key="4">
    <source>
        <dbReference type="SAM" id="Coils"/>
    </source>
</evidence>
<dbReference type="CDD" id="cd03221">
    <property type="entry name" value="ABCF_EF-3"/>
    <property type="match status" value="2"/>
</dbReference>
<organism evidence="7 8">
    <name type="scientific">Candidatus Enterocloster excrementipullorum</name>
    <dbReference type="NCBI Taxonomy" id="2838559"/>
    <lineage>
        <taxon>Bacteria</taxon>
        <taxon>Bacillati</taxon>
        <taxon>Bacillota</taxon>
        <taxon>Clostridia</taxon>
        <taxon>Lachnospirales</taxon>
        <taxon>Lachnospiraceae</taxon>
        <taxon>Enterocloster</taxon>
    </lineage>
</organism>
<evidence type="ECO:0000259" key="6">
    <source>
        <dbReference type="PROSITE" id="PS50893"/>
    </source>
</evidence>
<dbReference type="PANTHER" id="PTHR42855:SF2">
    <property type="entry name" value="DRUG RESISTANCE ABC TRANSPORTER,ATP-BINDING PROTEIN"/>
    <property type="match status" value="1"/>
</dbReference>
<evidence type="ECO:0000256" key="5">
    <source>
        <dbReference type="SAM" id="MobiDB-lite"/>
    </source>
</evidence>
<reference evidence="7" key="2">
    <citation type="submission" date="2021-04" db="EMBL/GenBank/DDBJ databases">
        <authorList>
            <person name="Gilroy R."/>
        </authorList>
    </citation>
    <scope>NUCLEOTIDE SEQUENCE</scope>
    <source>
        <strain evidence="7">CHK180-15479</strain>
    </source>
</reference>
<dbReference type="Gene3D" id="3.40.50.300">
    <property type="entry name" value="P-loop containing nucleotide triphosphate hydrolases"/>
    <property type="match status" value="2"/>
</dbReference>
<feature type="region of interest" description="Disordered" evidence="5">
    <location>
        <begin position="549"/>
        <end position="568"/>
    </location>
</feature>
<dbReference type="PROSITE" id="PS50893">
    <property type="entry name" value="ABC_TRANSPORTER_2"/>
    <property type="match status" value="2"/>
</dbReference>
<feature type="coiled-coil region" evidence="4">
    <location>
        <begin position="576"/>
        <end position="643"/>
    </location>
</feature>
<keyword evidence="1" id="KW-0677">Repeat</keyword>
<dbReference type="AlphaFoldDB" id="A0A9D2MY26"/>
<accession>A0A9D2MY26</accession>
<dbReference type="FunFam" id="3.40.50.300:FF:000309">
    <property type="entry name" value="ABC transporter ATP-binding protein"/>
    <property type="match status" value="1"/>
</dbReference>
<evidence type="ECO:0000313" key="8">
    <source>
        <dbReference type="Proteomes" id="UP000823910"/>
    </source>
</evidence>
<dbReference type="NCBIfam" id="NF000355">
    <property type="entry name" value="ribo_prot_ABC_F"/>
    <property type="match status" value="1"/>
</dbReference>
<dbReference type="InterPro" id="IPR027417">
    <property type="entry name" value="P-loop_NTPase"/>
</dbReference>
<evidence type="ECO:0000313" key="7">
    <source>
        <dbReference type="EMBL" id="HJC04573.1"/>
    </source>
</evidence>
<dbReference type="InterPro" id="IPR032524">
    <property type="entry name" value="ABC_tran_C"/>
</dbReference>
<name>A0A9D2MY26_9FIRM</name>
<dbReference type="GO" id="GO:0016887">
    <property type="term" value="F:ATP hydrolysis activity"/>
    <property type="evidence" value="ECO:0007669"/>
    <property type="project" value="InterPro"/>
</dbReference>
<dbReference type="SUPFAM" id="SSF52540">
    <property type="entry name" value="P-loop containing nucleoside triphosphate hydrolases"/>
    <property type="match status" value="2"/>
</dbReference>
<keyword evidence="2" id="KW-0547">Nucleotide-binding</keyword>
<feature type="domain" description="ABC transporter" evidence="6">
    <location>
        <begin position="328"/>
        <end position="541"/>
    </location>
</feature>
<gene>
    <name evidence="7" type="ORF">H9704_00160</name>
</gene>
<dbReference type="EMBL" id="DWWT01000001">
    <property type="protein sequence ID" value="HJC04573.1"/>
    <property type="molecule type" value="Genomic_DNA"/>
</dbReference>
<dbReference type="InterPro" id="IPR032781">
    <property type="entry name" value="ABC_tran_Xtn"/>
</dbReference>
<dbReference type="Pfam" id="PF00005">
    <property type="entry name" value="ABC_tran"/>
    <property type="match status" value="2"/>
</dbReference>
<comment type="caution">
    <text evidence="7">The sequence shown here is derived from an EMBL/GenBank/DDBJ whole genome shotgun (WGS) entry which is preliminary data.</text>
</comment>
<feature type="coiled-coil region" evidence="4">
    <location>
        <begin position="86"/>
        <end position="113"/>
    </location>
</feature>
<dbReference type="InterPro" id="IPR017871">
    <property type="entry name" value="ABC_transporter-like_CS"/>
</dbReference>